<sequence length="80" mass="9310">MPTILRIEGYRFYFYSHEPYEPPHVHVDRGEGTAKVWLEALSLARSSGLKPKEIGRILELVREHRAMLLEAWHGYFGGSR</sequence>
<dbReference type="RefSeq" id="WP_160747116.1">
    <property type="nucleotide sequence ID" value="NZ_WTYK01000006.1"/>
</dbReference>
<protein>
    <submittedName>
        <fullName evidence="1">DUF4160 domain-containing protein</fullName>
    </submittedName>
</protein>
<dbReference type="Proteomes" id="UP000469159">
    <property type="component" value="Unassembled WGS sequence"/>
</dbReference>
<organism evidence="1 2">
    <name type="scientific">Croceibacterium soli</name>
    <dbReference type="NCBI Taxonomy" id="1739690"/>
    <lineage>
        <taxon>Bacteria</taxon>
        <taxon>Pseudomonadati</taxon>
        <taxon>Pseudomonadota</taxon>
        <taxon>Alphaproteobacteria</taxon>
        <taxon>Sphingomonadales</taxon>
        <taxon>Erythrobacteraceae</taxon>
        <taxon>Croceibacterium</taxon>
    </lineage>
</organism>
<proteinExistence type="predicted"/>
<dbReference type="EMBL" id="WTYK01000006">
    <property type="protein sequence ID" value="MXP42266.1"/>
    <property type="molecule type" value="Genomic_DNA"/>
</dbReference>
<comment type="caution">
    <text evidence="1">The sequence shown here is derived from an EMBL/GenBank/DDBJ whole genome shotgun (WGS) entry which is preliminary data.</text>
</comment>
<dbReference type="OrthoDB" id="122670at2"/>
<name>A0A6I4UUQ9_9SPHN</name>
<dbReference type="InterPro" id="IPR025427">
    <property type="entry name" value="DUF4160"/>
</dbReference>
<gene>
    <name evidence="1" type="ORF">GRI75_11510</name>
</gene>
<reference evidence="1 2" key="1">
    <citation type="submission" date="2019-12" db="EMBL/GenBank/DDBJ databases">
        <title>Genomic-based taxomic classification of the family Erythrobacteraceae.</title>
        <authorList>
            <person name="Xu L."/>
        </authorList>
    </citation>
    <scope>NUCLEOTIDE SEQUENCE [LARGE SCALE GENOMIC DNA]</scope>
    <source>
        <strain evidence="1 2">MCCC 1K02066</strain>
    </source>
</reference>
<keyword evidence="2" id="KW-1185">Reference proteome</keyword>
<evidence type="ECO:0000313" key="2">
    <source>
        <dbReference type="Proteomes" id="UP000469159"/>
    </source>
</evidence>
<dbReference type="AlphaFoldDB" id="A0A6I4UUQ9"/>
<evidence type="ECO:0000313" key="1">
    <source>
        <dbReference type="EMBL" id="MXP42266.1"/>
    </source>
</evidence>
<accession>A0A6I4UUQ9</accession>
<dbReference type="Pfam" id="PF13711">
    <property type="entry name" value="DUF4160"/>
    <property type="match status" value="1"/>
</dbReference>